<evidence type="ECO:0000259" key="2">
    <source>
        <dbReference type="Pfam" id="PF07905"/>
    </source>
</evidence>
<dbReference type="PANTHER" id="PTHR33744">
    <property type="entry name" value="CARBOHYDRATE DIACID REGULATOR"/>
    <property type="match status" value="1"/>
</dbReference>
<evidence type="ECO:0000256" key="1">
    <source>
        <dbReference type="ARBA" id="ARBA00006754"/>
    </source>
</evidence>
<evidence type="ECO:0000313" key="6">
    <source>
        <dbReference type="Proteomes" id="UP000070188"/>
    </source>
</evidence>
<accession>A0A132MSP0</accession>
<protein>
    <submittedName>
        <fullName evidence="5">Transcriptional regulator</fullName>
    </submittedName>
</protein>
<dbReference type="PANTHER" id="PTHR33744:SF1">
    <property type="entry name" value="DNA-BINDING TRANSCRIPTIONAL ACTIVATOR ADER"/>
    <property type="match status" value="1"/>
</dbReference>
<dbReference type="PATRIC" id="fig|1469144.10.peg.1920"/>
<proteinExistence type="inferred from homology"/>
<dbReference type="Gene3D" id="1.10.10.2840">
    <property type="entry name" value="PucR C-terminal helix-turn-helix domain"/>
    <property type="match status" value="1"/>
</dbReference>
<dbReference type="Proteomes" id="UP000070188">
    <property type="component" value="Unassembled WGS sequence"/>
</dbReference>
<dbReference type="InterPro" id="IPR051448">
    <property type="entry name" value="CdaR-like_regulators"/>
</dbReference>
<keyword evidence="6" id="KW-1185">Reference proteome</keyword>
<comment type="similarity">
    <text evidence="1">Belongs to the CdaR family.</text>
</comment>
<dbReference type="InterPro" id="IPR012914">
    <property type="entry name" value="PucR_dom"/>
</dbReference>
<dbReference type="InterPro" id="IPR042070">
    <property type="entry name" value="PucR_C-HTH_sf"/>
</dbReference>
<organism evidence="5 6">
    <name type="scientific">Carbonactinospora thermoautotrophica</name>
    <dbReference type="NCBI Taxonomy" id="1469144"/>
    <lineage>
        <taxon>Bacteria</taxon>
        <taxon>Bacillati</taxon>
        <taxon>Actinomycetota</taxon>
        <taxon>Actinomycetes</taxon>
        <taxon>Kitasatosporales</taxon>
        <taxon>Carbonactinosporaceae</taxon>
        <taxon>Carbonactinospora</taxon>
    </lineage>
</organism>
<dbReference type="InterPro" id="IPR025736">
    <property type="entry name" value="PucR_C-HTH_dom"/>
</dbReference>
<name>A0A132MSP0_9ACTN</name>
<evidence type="ECO:0000259" key="3">
    <source>
        <dbReference type="Pfam" id="PF13556"/>
    </source>
</evidence>
<dbReference type="Pfam" id="PF17853">
    <property type="entry name" value="GGDEF_2"/>
    <property type="match status" value="1"/>
</dbReference>
<feature type="domain" description="Purine catabolism PurC-like" evidence="2">
    <location>
        <begin position="31"/>
        <end position="150"/>
    </location>
</feature>
<evidence type="ECO:0000259" key="4">
    <source>
        <dbReference type="Pfam" id="PF17853"/>
    </source>
</evidence>
<dbReference type="Pfam" id="PF07905">
    <property type="entry name" value="PucR"/>
    <property type="match status" value="1"/>
</dbReference>
<dbReference type="InterPro" id="IPR041522">
    <property type="entry name" value="CdaR_GGDEF"/>
</dbReference>
<dbReference type="STRING" id="1469144.LI90_1773"/>
<comment type="caution">
    <text evidence="5">The sequence shown here is derived from an EMBL/GenBank/DDBJ whole genome shotgun (WGS) entry which is preliminary data.</text>
</comment>
<evidence type="ECO:0000313" key="5">
    <source>
        <dbReference type="EMBL" id="KWX00750.1"/>
    </source>
</evidence>
<dbReference type="EMBL" id="LAXD01000001">
    <property type="protein sequence ID" value="KWX00750.1"/>
    <property type="molecule type" value="Genomic_DNA"/>
</dbReference>
<gene>
    <name evidence="5" type="ORF">LI90_1773</name>
</gene>
<dbReference type="AlphaFoldDB" id="A0A132MSP0"/>
<feature type="domain" description="CdaR GGDEF-like" evidence="4">
    <location>
        <begin position="320"/>
        <end position="452"/>
    </location>
</feature>
<sequence length="569" mass="61142">MPELPAAREIEGSGVRPASSGTLTYGVAVGEVLGVPALAGAQVVAGARGLDRVVQRLNVMEVPDILPWVKPHELLLTTGYPLRHTPQVLSQLVADLDERGLAALGIKLGRYIDELPPQMLATADQMGFPIILLPNDVGFDDILNQVLTDILNRQAAVLARSEEVHRALVQIVLAGGGLKEVADELVRLFGGAVLIVAADGEVLAQSGSPEDLAAARASRYVHPSGRVRLERLPLAGERQRPTPRGERAVVAVPIVAGGTDHGRIVAFSPDGVSEAPDVLTLERAATVAALVITKQLAVSAVESKYQTDFLHDLISGRTGGPERAITHSAWLGWDIARPLVVVVAELDPAPGDRHAAQVGELRVQERLAAAWTAAVRARDPKAAVVGFTQEVVALVGVPQRGGLDRLLREIVTQVAAETRVLRRSFSTGVSRVVGGPEGLPAAYEQARRAVAVGRQIHGPGALADFDSLGVYRLLSLIPDSDELRAFVRETLGELATRDDEETQDLRRTLRVLLETNLNVAETARRLHFHYNTLRYRIGKLERMLGPFTGDPHLRLNLTLALHVVAMRGL</sequence>
<feature type="domain" description="PucR C-terminal helix-turn-helix" evidence="3">
    <location>
        <begin position="505"/>
        <end position="563"/>
    </location>
</feature>
<reference evidence="6" key="1">
    <citation type="submission" date="2015-04" db="EMBL/GenBank/DDBJ databases">
        <title>Physiological reanalysis, assessment of diazotrophy, and genome sequences of multiple isolates of Streptomyces thermoautotrophicus.</title>
        <authorList>
            <person name="MacKellar D.C."/>
            <person name="Lieber L."/>
            <person name="Norman J."/>
            <person name="Bolger A."/>
            <person name="Tobin C."/>
            <person name="Murray J.W."/>
            <person name="Chang R."/>
            <person name="Ford T."/>
            <person name="Nguyen P.Q."/>
            <person name="Woodward J."/>
            <person name="Permingeat H."/>
            <person name="Joshi N.S."/>
            <person name="Silver P.A."/>
            <person name="Usadel B."/>
            <person name="Rutherford A.W."/>
            <person name="Friesen M."/>
            <person name="Prell J."/>
        </authorList>
    </citation>
    <scope>NUCLEOTIDE SEQUENCE [LARGE SCALE GENOMIC DNA]</scope>
    <source>
        <strain evidence="6">H1</strain>
    </source>
</reference>
<dbReference type="Pfam" id="PF13556">
    <property type="entry name" value="HTH_30"/>
    <property type="match status" value="1"/>
</dbReference>